<feature type="compositionally biased region" description="Polar residues" evidence="1">
    <location>
        <begin position="37"/>
        <end position="51"/>
    </location>
</feature>
<dbReference type="AlphaFoldDB" id="W1NSL3"/>
<proteinExistence type="predicted"/>
<dbReference type="EMBL" id="KI395277">
    <property type="protein sequence ID" value="ERM98767.1"/>
    <property type="molecule type" value="Genomic_DNA"/>
</dbReference>
<keyword evidence="3" id="KW-1185">Reference proteome</keyword>
<organism evidence="2 3">
    <name type="scientific">Amborella trichopoda</name>
    <dbReference type="NCBI Taxonomy" id="13333"/>
    <lineage>
        <taxon>Eukaryota</taxon>
        <taxon>Viridiplantae</taxon>
        <taxon>Streptophyta</taxon>
        <taxon>Embryophyta</taxon>
        <taxon>Tracheophyta</taxon>
        <taxon>Spermatophyta</taxon>
        <taxon>Magnoliopsida</taxon>
        <taxon>Amborellales</taxon>
        <taxon>Amborellaceae</taxon>
        <taxon>Amborella</taxon>
    </lineage>
</organism>
<dbReference type="HOGENOM" id="CLU_1442889_0_0_1"/>
<dbReference type="Proteomes" id="UP000017836">
    <property type="component" value="Unassembled WGS sequence"/>
</dbReference>
<feature type="compositionally biased region" description="Basic and acidic residues" evidence="1">
    <location>
        <begin position="16"/>
        <end position="25"/>
    </location>
</feature>
<reference evidence="3" key="1">
    <citation type="journal article" date="2013" name="Science">
        <title>The Amborella genome and the evolution of flowering plants.</title>
        <authorList>
            <consortium name="Amborella Genome Project"/>
        </authorList>
    </citation>
    <scope>NUCLEOTIDE SEQUENCE [LARGE SCALE GENOMIC DNA]</scope>
</reference>
<name>W1NSL3_AMBTC</name>
<dbReference type="Gramene" id="ERM98767">
    <property type="protein sequence ID" value="ERM98767"/>
    <property type="gene ID" value="AMTR_s00082p00164090"/>
</dbReference>
<evidence type="ECO:0000256" key="1">
    <source>
        <dbReference type="SAM" id="MobiDB-lite"/>
    </source>
</evidence>
<evidence type="ECO:0000313" key="2">
    <source>
        <dbReference type="EMBL" id="ERM98767.1"/>
    </source>
</evidence>
<feature type="compositionally biased region" description="Basic residues" evidence="1">
    <location>
        <begin position="178"/>
        <end position="188"/>
    </location>
</feature>
<feature type="region of interest" description="Disordered" evidence="1">
    <location>
        <begin position="1"/>
        <end position="51"/>
    </location>
</feature>
<protein>
    <submittedName>
        <fullName evidence="2">Uncharacterized protein</fullName>
    </submittedName>
</protein>
<sequence>MSKSNKEGERGEEEEENKKRTDKAHNSPALRPECPKTASNTTGKGSSQNPTLHMTSNELELYFSEALAWIGLWEVCWIRPFSLERALITELCLRYRLEACSIPLRCGEPLLSIPPGMSTSYASDCKELLGIPFEKVRGRHDSEIHLGKLRWEFTGVPHCAKRMMGGRAPQDSVSVGRRPSRKGKAPVA</sequence>
<accession>W1NSL3</accession>
<evidence type="ECO:0000313" key="3">
    <source>
        <dbReference type="Proteomes" id="UP000017836"/>
    </source>
</evidence>
<feature type="region of interest" description="Disordered" evidence="1">
    <location>
        <begin position="164"/>
        <end position="188"/>
    </location>
</feature>
<gene>
    <name evidence="2" type="ORF">AMTR_s00082p00164090</name>
</gene>